<evidence type="ECO:0008006" key="4">
    <source>
        <dbReference type="Google" id="ProtNLM"/>
    </source>
</evidence>
<feature type="region of interest" description="Disordered" evidence="1">
    <location>
        <begin position="103"/>
        <end position="135"/>
    </location>
</feature>
<dbReference type="PANTHER" id="PTHR28632">
    <property type="entry name" value="TRANSLATION MACHINERY-ASSOCIATED PROTEIN 7"/>
    <property type="match status" value="1"/>
</dbReference>
<reference evidence="2 3" key="1">
    <citation type="journal article" date="2024" name="Microbiol. Resour. Announc.">
        <title>Genome annotations for the ascomycete fungi Trichoderma harzianum, Trichoderma aggressivum, and Purpureocillium lilacinum.</title>
        <authorList>
            <person name="Beijen E.P.W."/>
            <person name="Ohm R.A."/>
        </authorList>
    </citation>
    <scope>NUCLEOTIDE SEQUENCE [LARGE SCALE GENOMIC DNA]</scope>
    <source>
        <strain evidence="2 3">CBS 150709</strain>
    </source>
</reference>
<accession>A0ABR0BR07</accession>
<keyword evidence="3" id="KW-1185">Reference proteome</keyword>
<name>A0ABR0BR07_PURLI</name>
<feature type="compositionally biased region" description="Basic and acidic residues" evidence="1">
    <location>
        <begin position="103"/>
        <end position="113"/>
    </location>
</feature>
<dbReference type="Pfam" id="PF09072">
    <property type="entry name" value="TMA7"/>
    <property type="match status" value="1"/>
</dbReference>
<proteinExistence type="predicted"/>
<dbReference type="Proteomes" id="UP001287286">
    <property type="component" value="Unassembled WGS sequence"/>
</dbReference>
<sequence>MWGRCAHGSDYIRNREDSAPQGPSKQVLTARQKYRDSLSPRGESSIRIATASRTSAQKVRDNLAADLQTRRTQFRGKAKPLKAAKKANKELDEDDMAYLEKKRAEEKARKEMAAKAGGKGPLNTGAQGIKKSGKK</sequence>
<evidence type="ECO:0000256" key="1">
    <source>
        <dbReference type="SAM" id="MobiDB-lite"/>
    </source>
</evidence>
<dbReference type="EMBL" id="JAWRVI010000041">
    <property type="protein sequence ID" value="KAK4086462.1"/>
    <property type="molecule type" value="Genomic_DNA"/>
</dbReference>
<gene>
    <name evidence="2" type="ORF">Purlil1_9308</name>
</gene>
<feature type="region of interest" description="Disordered" evidence="1">
    <location>
        <begin position="1"/>
        <end position="59"/>
    </location>
</feature>
<dbReference type="InterPro" id="IPR015157">
    <property type="entry name" value="TMA7"/>
</dbReference>
<evidence type="ECO:0000313" key="3">
    <source>
        <dbReference type="Proteomes" id="UP001287286"/>
    </source>
</evidence>
<protein>
    <recommendedName>
        <fullName evidence="4">Coiled-coil domain-containing protein</fullName>
    </recommendedName>
</protein>
<evidence type="ECO:0000313" key="2">
    <source>
        <dbReference type="EMBL" id="KAK4086462.1"/>
    </source>
</evidence>
<comment type="caution">
    <text evidence="2">The sequence shown here is derived from an EMBL/GenBank/DDBJ whole genome shotgun (WGS) entry which is preliminary data.</text>
</comment>
<organism evidence="2 3">
    <name type="scientific">Purpureocillium lilacinum</name>
    <name type="common">Paecilomyces lilacinus</name>
    <dbReference type="NCBI Taxonomy" id="33203"/>
    <lineage>
        <taxon>Eukaryota</taxon>
        <taxon>Fungi</taxon>
        <taxon>Dikarya</taxon>
        <taxon>Ascomycota</taxon>
        <taxon>Pezizomycotina</taxon>
        <taxon>Sordariomycetes</taxon>
        <taxon>Hypocreomycetidae</taxon>
        <taxon>Hypocreales</taxon>
        <taxon>Ophiocordycipitaceae</taxon>
        <taxon>Purpureocillium</taxon>
    </lineage>
</organism>